<reference evidence="1 2" key="1">
    <citation type="submission" date="2016-06" db="EMBL/GenBank/DDBJ databases">
        <title>Comparative genomics of the ectomycorrhizal sister species Rhizopogon vinicolor and Rhizopogon vesiculosus (Basidiomycota: Boletales) reveals a divergence of the mating type B locus.</title>
        <authorList>
            <consortium name="DOE Joint Genome Institute"/>
            <person name="Mujic A.B."/>
            <person name="Kuo A."/>
            <person name="Tritt A."/>
            <person name="Lipzen A."/>
            <person name="Chen C."/>
            <person name="Johnson J."/>
            <person name="Sharma A."/>
            <person name="Barry K."/>
            <person name="Grigoriev I.V."/>
            <person name="Spatafora J.W."/>
        </authorList>
    </citation>
    <scope>NUCLEOTIDE SEQUENCE [LARGE SCALE GENOMIC DNA]</scope>
    <source>
        <strain evidence="1 2">AM-OR11-026</strain>
    </source>
</reference>
<name>A0A1B7MM64_9AGAM</name>
<organism evidence="1 2">
    <name type="scientific">Rhizopogon vinicolor AM-OR11-026</name>
    <dbReference type="NCBI Taxonomy" id="1314800"/>
    <lineage>
        <taxon>Eukaryota</taxon>
        <taxon>Fungi</taxon>
        <taxon>Dikarya</taxon>
        <taxon>Basidiomycota</taxon>
        <taxon>Agaricomycotina</taxon>
        <taxon>Agaricomycetes</taxon>
        <taxon>Agaricomycetidae</taxon>
        <taxon>Boletales</taxon>
        <taxon>Suillineae</taxon>
        <taxon>Rhizopogonaceae</taxon>
        <taxon>Rhizopogon</taxon>
    </lineage>
</organism>
<protein>
    <submittedName>
        <fullName evidence="1">Uncharacterized protein</fullName>
    </submittedName>
</protein>
<accession>A0A1B7MM64</accession>
<evidence type="ECO:0000313" key="1">
    <source>
        <dbReference type="EMBL" id="OAX33671.1"/>
    </source>
</evidence>
<dbReference type="InParanoid" id="A0A1B7MM64"/>
<keyword evidence="2" id="KW-1185">Reference proteome</keyword>
<dbReference type="Proteomes" id="UP000092154">
    <property type="component" value="Unassembled WGS sequence"/>
</dbReference>
<sequence length="153" mass="17443">MILSDPAITPPCCFVPLHSVPSRFQRVLSMILVNASLVRNVWIRVVLLNHIHELLDRREKSRLIWLHVTTLLHHMPLLLSSLPNFRGQSLWRSVAVISAFTFREFSQDNLEMNTATSNQASADITSPRYHSFCSTTFQACLAHPSLHQTKSLN</sequence>
<dbReference type="EMBL" id="KV448728">
    <property type="protein sequence ID" value="OAX33671.1"/>
    <property type="molecule type" value="Genomic_DNA"/>
</dbReference>
<dbReference type="AlphaFoldDB" id="A0A1B7MM64"/>
<evidence type="ECO:0000313" key="2">
    <source>
        <dbReference type="Proteomes" id="UP000092154"/>
    </source>
</evidence>
<gene>
    <name evidence="1" type="ORF">K503DRAFT_505155</name>
</gene>
<proteinExistence type="predicted"/>